<feature type="compositionally biased region" description="Basic residues" evidence="1">
    <location>
        <begin position="43"/>
        <end position="64"/>
    </location>
</feature>
<dbReference type="AlphaFoldDB" id="A0A367L848"/>
<sequence>MSVYRELGVWMIYLHPTGPYYTSQATHPNTEPRHKQSLPPSHTKSHPFSRLPRNKKKKKRRKQATRNIPIHHLNHLTPYYEHSLNNLPTTTYLLSYDYRVTHHRLETNSATDVPPHCAARCVIEYYGIYAMYVYLPR</sequence>
<feature type="region of interest" description="Disordered" evidence="1">
    <location>
        <begin position="23"/>
        <end position="68"/>
    </location>
</feature>
<name>A0A367L848_9HYPO</name>
<evidence type="ECO:0000256" key="1">
    <source>
        <dbReference type="SAM" id="MobiDB-lite"/>
    </source>
</evidence>
<dbReference type="Proteomes" id="UP000253664">
    <property type="component" value="Unassembled WGS sequence"/>
</dbReference>
<gene>
    <name evidence="2" type="ORF">L249_4380</name>
</gene>
<keyword evidence="3" id="KW-1185">Reference proteome</keyword>
<proteinExistence type="predicted"/>
<evidence type="ECO:0000313" key="2">
    <source>
        <dbReference type="EMBL" id="RCI10600.1"/>
    </source>
</evidence>
<organism evidence="2 3">
    <name type="scientific">Ophiocordyceps polyrhachis-furcata BCC 54312</name>
    <dbReference type="NCBI Taxonomy" id="1330021"/>
    <lineage>
        <taxon>Eukaryota</taxon>
        <taxon>Fungi</taxon>
        <taxon>Dikarya</taxon>
        <taxon>Ascomycota</taxon>
        <taxon>Pezizomycotina</taxon>
        <taxon>Sordariomycetes</taxon>
        <taxon>Hypocreomycetidae</taxon>
        <taxon>Hypocreales</taxon>
        <taxon>Ophiocordycipitaceae</taxon>
        <taxon>Ophiocordyceps</taxon>
    </lineage>
</organism>
<accession>A0A367L848</accession>
<protein>
    <submittedName>
        <fullName evidence="2">Uncharacterized protein</fullName>
    </submittedName>
</protein>
<evidence type="ECO:0000313" key="3">
    <source>
        <dbReference type="Proteomes" id="UP000253664"/>
    </source>
</evidence>
<comment type="caution">
    <text evidence="2">The sequence shown here is derived from an EMBL/GenBank/DDBJ whole genome shotgun (WGS) entry which is preliminary data.</text>
</comment>
<reference evidence="2 3" key="1">
    <citation type="journal article" date="2015" name="BMC Genomics">
        <title>Insights from the genome of Ophiocordyceps polyrhachis-furcata to pathogenicity and host specificity in insect fungi.</title>
        <authorList>
            <person name="Wichadakul D."/>
            <person name="Kobmoo N."/>
            <person name="Ingsriswang S."/>
            <person name="Tangphatsornruang S."/>
            <person name="Chantasingh D."/>
            <person name="Luangsa-ard J.J."/>
            <person name="Eurwilaichitr L."/>
        </authorList>
    </citation>
    <scope>NUCLEOTIDE SEQUENCE [LARGE SCALE GENOMIC DNA]</scope>
    <source>
        <strain evidence="2 3">BCC 54312</strain>
    </source>
</reference>
<dbReference type="EMBL" id="LKCN02000012">
    <property type="protein sequence ID" value="RCI10600.1"/>
    <property type="molecule type" value="Genomic_DNA"/>
</dbReference>